<dbReference type="AlphaFoldDB" id="A0A537LH74"/>
<dbReference type="Pfam" id="PF11392">
    <property type="entry name" value="AllH"/>
    <property type="match status" value="1"/>
</dbReference>
<organism evidence="2 3">
    <name type="scientific">Candidatus Segetimicrobium genomatis</name>
    <dbReference type="NCBI Taxonomy" id="2569760"/>
    <lineage>
        <taxon>Bacteria</taxon>
        <taxon>Bacillati</taxon>
        <taxon>Candidatus Sysuimicrobiota</taxon>
        <taxon>Candidatus Sysuimicrobiia</taxon>
        <taxon>Candidatus Sysuimicrobiales</taxon>
        <taxon>Candidatus Segetimicrobiaceae</taxon>
        <taxon>Candidatus Segetimicrobium</taxon>
    </lineage>
</organism>
<accession>A0A537LH74</accession>
<dbReference type="Proteomes" id="UP000318661">
    <property type="component" value="Unassembled WGS sequence"/>
</dbReference>
<sequence length="320" mass="33507">MHRLSGNCGGRRRRGAEAKGGNPHARSAGSGRSAGMKTRALLQARSLNRRIGNYLRQPRAGYILATFDRSSYLDMDGQIVALVTPVLLNGPLNIVVDAETFHDRVAAGDTATSTDRGLRAGGIEIELAGAIVWDAALPPWPGEHISRLRDNLVTLRGVLEVEAPEGGLARAATGHVATTALETRAAPALRDLARGLQHPDALLVGHAASTLAGLGPGLTPSGDDVLVGCLLTLALYADTADRMRHAIVSGVRNRTTRISMAYLEAAARGEASEAWHRLVDAVAENDPDRIAAAARGVMAFGETSGSDMLAGFVLAAEALP</sequence>
<evidence type="ECO:0000313" key="2">
    <source>
        <dbReference type="EMBL" id="TMJ07057.1"/>
    </source>
</evidence>
<dbReference type="EMBL" id="VBAJ01000198">
    <property type="protein sequence ID" value="TMJ07057.1"/>
    <property type="molecule type" value="Genomic_DNA"/>
</dbReference>
<dbReference type="InterPro" id="IPR021530">
    <property type="entry name" value="AllH-like"/>
</dbReference>
<gene>
    <name evidence="2" type="ORF">E6G99_07980</name>
</gene>
<evidence type="ECO:0000256" key="1">
    <source>
        <dbReference type="SAM" id="MobiDB-lite"/>
    </source>
</evidence>
<feature type="region of interest" description="Disordered" evidence="1">
    <location>
        <begin position="1"/>
        <end position="36"/>
    </location>
</feature>
<comment type="caution">
    <text evidence="2">The sequence shown here is derived from an EMBL/GenBank/DDBJ whole genome shotgun (WGS) entry which is preliminary data.</text>
</comment>
<name>A0A537LH74_9BACT</name>
<reference evidence="2 3" key="1">
    <citation type="journal article" date="2019" name="Nat. Microbiol.">
        <title>Mediterranean grassland soil C-N compound turnover is dependent on rainfall and depth, and is mediated by genomically divergent microorganisms.</title>
        <authorList>
            <person name="Diamond S."/>
            <person name="Andeer P.F."/>
            <person name="Li Z."/>
            <person name="Crits-Christoph A."/>
            <person name="Burstein D."/>
            <person name="Anantharaman K."/>
            <person name="Lane K.R."/>
            <person name="Thomas B.C."/>
            <person name="Pan C."/>
            <person name="Northen T.R."/>
            <person name="Banfield J.F."/>
        </authorList>
    </citation>
    <scope>NUCLEOTIDE SEQUENCE [LARGE SCALE GENOMIC DNA]</scope>
    <source>
        <strain evidence="2">NP_2</strain>
    </source>
</reference>
<evidence type="ECO:0000313" key="3">
    <source>
        <dbReference type="Proteomes" id="UP000318661"/>
    </source>
</evidence>
<proteinExistence type="predicted"/>
<protein>
    <submittedName>
        <fullName evidence="2">DUF2877 domain-containing protein</fullName>
    </submittedName>
</protein>